<dbReference type="AlphaFoldDB" id="A0A0E9NB52"/>
<dbReference type="InterPro" id="IPR032880">
    <property type="entry name" value="CSC1/OSCA1-like_N"/>
</dbReference>
<dbReference type="OMA" id="CSCKKEN"/>
<dbReference type="PANTHER" id="PTHR13018">
    <property type="entry name" value="PROBABLE MEMBRANE PROTEIN DUF221-RELATED"/>
    <property type="match status" value="1"/>
</dbReference>
<keyword evidence="13" id="KW-1185">Reference proteome</keyword>
<feature type="transmembrane region" description="Helical" evidence="8">
    <location>
        <begin position="204"/>
        <end position="225"/>
    </location>
</feature>
<feature type="domain" description="CSC1/OSCA1-like 7TM region" evidence="9">
    <location>
        <begin position="470"/>
        <end position="739"/>
    </location>
</feature>
<keyword evidence="4 8" id="KW-0812">Transmembrane</keyword>
<dbReference type="PANTHER" id="PTHR13018:SF5">
    <property type="entry name" value="RE44586P"/>
    <property type="match status" value="1"/>
</dbReference>
<evidence type="ECO:0000256" key="5">
    <source>
        <dbReference type="ARBA" id="ARBA00022989"/>
    </source>
</evidence>
<evidence type="ECO:0000256" key="7">
    <source>
        <dbReference type="SAM" id="MobiDB-lite"/>
    </source>
</evidence>
<evidence type="ECO:0000256" key="2">
    <source>
        <dbReference type="ARBA" id="ARBA00007779"/>
    </source>
</evidence>
<dbReference type="Pfam" id="PF13967">
    <property type="entry name" value="RSN1_TM"/>
    <property type="match status" value="1"/>
</dbReference>
<dbReference type="InterPro" id="IPR027815">
    <property type="entry name" value="CSC1/OSCA1-like_cyt"/>
</dbReference>
<feature type="transmembrane region" description="Helical" evidence="8">
    <location>
        <begin position="49"/>
        <end position="71"/>
    </location>
</feature>
<dbReference type="EMBL" id="BACD03000007">
    <property type="protein sequence ID" value="GAO47107.1"/>
    <property type="molecule type" value="Genomic_DNA"/>
</dbReference>
<sequence>MSSPDTPPKHPPAMDGSAWIPSLFDSDDGNGTDMIPPNDPRNFRFSPMYLGQEVVISFSLGALSFLLFCFLRPRWSGIYAARVKSTTIAAKLPALPDTLFSWILTLWRITDEQILDSAGLDAFVFLGFFKMSVKFLAVAAFIGMAVVAPVKSHFTGTWQNIDKPNSTSPDDGSDSDMFQFYTSTTLGAQSFKGHKDVSLEKEKAYLWMYAVFVYLFSALAAYFLIDQNKRFISIRQSYLGSQSTVTDRTIKLSGIPRELRSEEAITKLFHDLKLGAVESVTICRKWKEVDQLMEERMKVMRKLEECYSVWKGREKGRVVRRDLETLPLVQPDPSVIPRRRSDSTAPLLSADSATTATDLEASVNTNRRRTNQRPRIKLGLWSLFGKAVDAIDHYTAHLHRLDSRIAAARSRAYPATPLAFVTFTKVSSAQVAAQSVLDGNPLRLHASLAPAPGDVAWSNTYLSRRERLVRNWSITLLIAFFVVFWVFPVSGIATLLNEKTLRKFFPAVADLLDGSRVGSALVQGFLPTLAFTIFNGLVPFFFDWVSGMQGYISAGDVELAVISKHYFFLFFNFFLVFTVAGTASNFYAIAKDTTKFAYLLAQSLPNLGPFYVNFIVLQGIGMFPFRLLEFGSVALFPIYKIGCKTPRDLNELKQPPTFNYGFFLPQPILILVISLVYSIMNPLVLVFALIYFILGLMVYKYQLLYAMDHPQHSTGKAISLIFSRVVIGMILFQVTMIGILLLQGAFTISVLLLPAPVATLIMAYNVHKTFYPQTNYIALRSIQENIQHEHHLRRRRSRTLDEERESGQEYVHPHLRGDLEGVWVARGRVAYHDLDNEDEGHAQ</sequence>
<dbReference type="InterPro" id="IPR003864">
    <property type="entry name" value="CSC1/OSCA1-like_7TM"/>
</dbReference>
<comment type="similarity">
    <text evidence="2">Belongs to the CSC1 (TC 1.A.17) family.</text>
</comment>
<dbReference type="InterPro" id="IPR045122">
    <property type="entry name" value="Csc1-like"/>
</dbReference>
<dbReference type="Proteomes" id="UP000033140">
    <property type="component" value="Unassembled WGS sequence"/>
</dbReference>
<keyword evidence="3" id="KW-0813">Transport</keyword>
<gene>
    <name evidence="12" type="ORF">G7K_1319-t1</name>
</gene>
<feature type="transmembrane region" description="Helical" evidence="8">
    <location>
        <begin position="610"/>
        <end position="636"/>
    </location>
</feature>
<feature type="transmembrane region" description="Helical" evidence="8">
    <location>
        <begin position="474"/>
        <end position="496"/>
    </location>
</feature>
<evidence type="ECO:0000259" key="9">
    <source>
        <dbReference type="Pfam" id="PF02714"/>
    </source>
</evidence>
<dbReference type="Pfam" id="PF02714">
    <property type="entry name" value="RSN1_7TM"/>
    <property type="match status" value="1"/>
</dbReference>
<evidence type="ECO:0000256" key="6">
    <source>
        <dbReference type="ARBA" id="ARBA00023136"/>
    </source>
</evidence>
<evidence type="ECO:0000259" key="11">
    <source>
        <dbReference type="Pfam" id="PF14703"/>
    </source>
</evidence>
<reference evidence="12 13" key="3">
    <citation type="journal article" date="2015" name="Genome Announc.">
        <title>Draft Genome Sequence of the Archiascomycetous Yeast Saitoella complicata.</title>
        <authorList>
            <person name="Yamauchi K."/>
            <person name="Kondo S."/>
            <person name="Hamamoto M."/>
            <person name="Takahashi Y."/>
            <person name="Ogura Y."/>
            <person name="Hayashi T."/>
            <person name="Nishida H."/>
        </authorList>
    </citation>
    <scope>NUCLEOTIDE SEQUENCE [LARGE SCALE GENOMIC DNA]</scope>
    <source>
        <strain evidence="12 13">NRRL Y-17804</strain>
    </source>
</reference>
<evidence type="ECO:0000256" key="1">
    <source>
        <dbReference type="ARBA" id="ARBA00004141"/>
    </source>
</evidence>
<feature type="compositionally biased region" description="Basic and acidic residues" evidence="7">
    <location>
        <begin position="798"/>
        <end position="809"/>
    </location>
</feature>
<feature type="transmembrane region" description="Helical" evidence="8">
    <location>
        <begin position="566"/>
        <end position="590"/>
    </location>
</feature>
<feature type="transmembrane region" description="Helical" evidence="8">
    <location>
        <begin position="748"/>
        <end position="766"/>
    </location>
</feature>
<dbReference type="Pfam" id="PF14703">
    <property type="entry name" value="PHM7_cyt"/>
    <property type="match status" value="1"/>
</dbReference>
<dbReference type="STRING" id="698492.A0A0E9NB52"/>
<feature type="transmembrane region" description="Helical" evidence="8">
    <location>
        <begin position="683"/>
        <end position="701"/>
    </location>
</feature>
<evidence type="ECO:0000256" key="3">
    <source>
        <dbReference type="ARBA" id="ARBA00022448"/>
    </source>
</evidence>
<keyword evidence="6 8" id="KW-0472">Membrane</keyword>
<dbReference type="GO" id="GO:0005886">
    <property type="term" value="C:plasma membrane"/>
    <property type="evidence" value="ECO:0007669"/>
    <property type="project" value="TreeGrafter"/>
</dbReference>
<accession>A0A0E9NB52</accession>
<keyword evidence="5 8" id="KW-1133">Transmembrane helix</keyword>
<feature type="transmembrane region" description="Helical" evidence="8">
    <location>
        <begin position="721"/>
        <end position="742"/>
    </location>
</feature>
<organism evidence="12 13">
    <name type="scientific">Saitoella complicata (strain BCRC 22490 / CBS 7301 / JCM 7358 / NBRC 10748 / NRRL Y-17804)</name>
    <dbReference type="NCBI Taxonomy" id="698492"/>
    <lineage>
        <taxon>Eukaryota</taxon>
        <taxon>Fungi</taxon>
        <taxon>Dikarya</taxon>
        <taxon>Ascomycota</taxon>
        <taxon>Taphrinomycotina</taxon>
        <taxon>Taphrinomycotina incertae sedis</taxon>
        <taxon>Saitoella</taxon>
    </lineage>
</organism>
<evidence type="ECO:0000259" key="10">
    <source>
        <dbReference type="Pfam" id="PF13967"/>
    </source>
</evidence>
<comment type="caution">
    <text evidence="12">The sequence shown here is derived from an EMBL/GenBank/DDBJ whole genome shotgun (WGS) entry which is preliminary data.</text>
</comment>
<feature type="transmembrane region" description="Helical" evidence="8">
    <location>
        <begin position="657"/>
        <end position="677"/>
    </location>
</feature>
<evidence type="ECO:0000256" key="4">
    <source>
        <dbReference type="ARBA" id="ARBA00022692"/>
    </source>
</evidence>
<proteinExistence type="inferred from homology"/>
<protein>
    <recommendedName>
        <fullName evidence="14">Calcium permeable stress-gated cation channel 1</fullName>
    </recommendedName>
</protein>
<evidence type="ECO:0000313" key="12">
    <source>
        <dbReference type="EMBL" id="GAO47107.1"/>
    </source>
</evidence>
<evidence type="ECO:0008006" key="14">
    <source>
        <dbReference type="Google" id="ProtNLM"/>
    </source>
</evidence>
<feature type="domain" description="CSC1/OSCA1-like cytosolic" evidence="11">
    <location>
        <begin position="247"/>
        <end position="459"/>
    </location>
</feature>
<reference evidence="12 13" key="1">
    <citation type="journal article" date="2011" name="J. Gen. Appl. Microbiol.">
        <title>Draft genome sequencing of the enigmatic yeast Saitoella complicata.</title>
        <authorList>
            <person name="Nishida H."/>
            <person name="Hamamoto M."/>
            <person name="Sugiyama J."/>
        </authorList>
    </citation>
    <scope>NUCLEOTIDE SEQUENCE [LARGE SCALE GENOMIC DNA]</scope>
    <source>
        <strain evidence="12 13">NRRL Y-17804</strain>
    </source>
</reference>
<name>A0A0E9NB52_SAICN</name>
<comment type="subcellular location">
    <subcellularLocation>
        <location evidence="1">Membrane</location>
        <topology evidence="1">Multi-pass membrane protein</topology>
    </subcellularLocation>
</comment>
<feature type="transmembrane region" description="Helical" evidence="8">
    <location>
        <begin position="525"/>
        <end position="545"/>
    </location>
</feature>
<feature type="domain" description="CSC1/OSCA1-like N-terminal transmembrane" evidence="10">
    <location>
        <begin position="52"/>
        <end position="226"/>
    </location>
</feature>
<feature type="region of interest" description="Disordered" evidence="7">
    <location>
        <begin position="790"/>
        <end position="809"/>
    </location>
</feature>
<dbReference type="GO" id="GO:0005227">
    <property type="term" value="F:calcium-activated cation channel activity"/>
    <property type="evidence" value="ECO:0007669"/>
    <property type="project" value="InterPro"/>
</dbReference>
<evidence type="ECO:0000256" key="8">
    <source>
        <dbReference type="SAM" id="Phobius"/>
    </source>
</evidence>
<evidence type="ECO:0000313" key="13">
    <source>
        <dbReference type="Proteomes" id="UP000033140"/>
    </source>
</evidence>
<reference evidence="12 13" key="2">
    <citation type="journal article" date="2014" name="J. Gen. Appl. Microbiol.">
        <title>The early diverging ascomycetous budding yeast Saitoella complicata has three histone deacetylases belonging to the Clr6, Hos2, and Rpd3 lineages.</title>
        <authorList>
            <person name="Nishida H."/>
            <person name="Matsumoto T."/>
            <person name="Kondo S."/>
            <person name="Hamamoto M."/>
            <person name="Yoshikawa H."/>
        </authorList>
    </citation>
    <scope>NUCLEOTIDE SEQUENCE [LARGE SCALE GENOMIC DNA]</scope>
    <source>
        <strain evidence="12 13">NRRL Y-17804</strain>
    </source>
</reference>